<comment type="catalytic activity">
    <reaction evidence="8">
        <text>Endonucleolytic cleavage of RNA, removing 5'-extranucleotides from tRNA precursor.</text>
        <dbReference type="EC" id="3.1.26.5"/>
    </reaction>
</comment>
<keyword evidence="1 8" id="KW-0963">Cytoplasm</keyword>
<dbReference type="EMBL" id="QKKZ01000004">
    <property type="protein sequence ID" value="KAB7513336.1"/>
    <property type="molecule type" value="Genomic_DNA"/>
</dbReference>
<sequence>MATLAADRIDRLCDLARTAARDGNDERARSYVRRARRVAERHRLDLPTRLKRFSCGDCDRYLIPGRNARVRTRNGHVTIRCDCGSHARYPYQ</sequence>
<comment type="subunit">
    <text evidence="8">Consists of a catalytic RNA component and at least 4-5 protein subunits.</text>
</comment>
<evidence type="ECO:0000256" key="3">
    <source>
        <dbReference type="ARBA" id="ARBA00022722"/>
    </source>
</evidence>
<keyword evidence="3 8" id="KW-0540">Nuclease</keyword>
<dbReference type="HAMAP" id="MF_00757">
    <property type="entry name" value="RNase_P_4"/>
    <property type="match status" value="1"/>
</dbReference>
<feature type="binding site" evidence="8">
    <location>
        <position position="55"/>
    </location>
    <ligand>
        <name>Zn(2+)</name>
        <dbReference type="ChEBI" id="CHEBI:29105"/>
    </ligand>
</feature>
<dbReference type="InterPro" id="IPR016432">
    <property type="entry name" value="RNP4"/>
</dbReference>
<dbReference type="GO" id="GO:0001682">
    <property type="term" value="P:tRNA 5'-leader removal"/>
    <property type="evidence" value="ECO:0007669"/>
    <property type="project" value="UniProtKB-UniRule"/>
</dbReference>
<evidence type="ECO:0000256" key="8">
    <source>
        <dbReference type="HAMAP-Rule" id="MF_00757"/>
    </source>
</evidence>
<evidence type="ECO:0000313" key="14">
    <source>
        <dbReference type="Proteomes" id="UP000326865"/>
    </source>
</evidence>
<evidence type="ECO:0000313" key="13">
    <source>
        <dbReference type="Proteomes" id="UP000326302"/>
    </source>
</evidence>
<dbReference type="GO" id="GO:0030677">
    <property type="term" value="C:ribonuclease P complex"/>
    <property type="evidence" value="ECO:0007669"/>
    <property type="project" value="UniProtKB-UniRule"/>
</dbReference>
<evidence type="ECO:0000313" key="11">
    <source>
        <dbReference type="EMBL" id="KAB7518448.1"/>
    </source>
</evidence>
<comment type="caution">
    <text evidence="9">The sequence shown here is derived from an EMBL/GenBank/DDBJ whole genome shotgun (WGS) entry which is preliminary data.</text>
</comment>
<dbReference type="Gene3D" id="1.20.5.420">
    <property type="entry name" value="Immunoglobulin FC, subunit C"/>
    <property type="match status" value="1"/>
</dbReference>
<reference evidence="12 13" key="1">
    <citation type="submission" date="2019-10" db="EMBL/GenBank/DDBJ databases">
        <title>Unraveling microbial dark matter from salterns through culturing: the case of the genus Halosegnis.</title>
        <authorList>
            <person name="Duran-Viseras A."/>
            <person name="Andrei A.-S."/>
            <person name="Vera-Gargallo B."/>
            <person name="Ghai R."/>
            <person name="Sanchez-Porro C."/>
            <person name="Ventosa A."/>
        </authorList>
    </citation>
    <scope>NUCLEOTIDE SEQUENCE [LARGE SCALE GENOMIC DNA]</scope>
    <source>
        <strain evidence="11 13">F17-44</strain>
        <strain evidence="9 14">F18-79</strain>
        <strain evidence="10 12">F19-13</strain>
    </source>
</reference>
<feature type="binding site" evidence="8">
    <location>
        <position position="81"/>
    </location>
    <ligand>
        <name>Zn(2+)</name>
        <dbReference type="ChEBI" id="CHEBI:29105"/>
    </ligand>
</feature>
<dbReference type="InterPro" id="IPR007175">
    <property type="entry name" value="Rpr2/Snm1/Rpp21"/>
</dbReference>
<dbReference type="GO" id="GO:0008270">
    <property type="term" value="F:zinc ion binding"/>
    <property type="evidence" value="ECO:0007669"/>
    <property type="project" value="UniProtKB-UniRule"/>
</dbReference>
<proteinExistence type="inferred from homology"/>
<name>A0A5N5U435_9EURY</name>
<dbReference type="Proteomes" id="UP000326302">
    <property type="component" value="Unassembled WGS sequence"/>
</dbReference>
<dbReference type="PANTHER" id="PTHR14742">
    <property type="entry name" value="RIBONUCLEASE P SUBUNIT P21"/>
    <property type="match status" value="1"/>
</dbReference>
<feature type="binding site" evidence="8">
    <location>
        <position position="58"/>
    </location>
    <ligand>
        <name>Zn(2+)</name>
        <dbReference type="ChEBI" id="CHEBI:29105"/>
    </ligand>
</feature>
<keyword evidence="7 8" id="KW-0862">Zinc</keyword>
<keyword evidence="14" id="KW-1185">Reference proteome</keyword>
<keyword evidence="5 8" id="KW-0255">Endonuclease</keyword>
<dbReference type="Gene3D" id="6.20.50.20">
    <property type="match status" value="1"/>
</dbReference>
<accession>A0A5N5UGD3</accession>
<dbReference type="EMBL" id="QMDY01000005">
    <property type="protein sequence ID" value="KAB7517319.1"/>
    <property type="molecule type" value="Genomic_DNA"/>
</dbReference>
<keyword evidence="4 8" id="KW-0479">Metal-binding</keyword>
<dbReference type="OrthoDB" id="10058at2157"/>
<evidence type="ECO:0000256" key="6">
    <source>
        <dbReference type="ARBA" id="ARBA00022801"/>
    </source>
</evidence>
<evidence type="ECO:0000313" key="9">
    <source>
        <dbReference type="EMBL" id="KAB7513336.1"/>
    </source>
</evidence>
<dbReference type="PANTHER" id="PTHR14742:SF0">
    <property type="entry name" value="RIBONUCLEASE P PROTEIN SUBUNIT P21"/>
    <property type="match status" value="1"/>
</dbReference>
<dbReference type="AlphaFoldDB" id="A0A5N5U435"/>
<dbReference type="EMBL" id="QJOW01000001">
    <property type="protein sequence ID" value="KAB7518448.1"/>
    <property type="molecule type" value="Genomic_DNA"/>
</dbReference>
<evidence type="ECO:0000313" key="10">
    <source>
        <dbReference type="EMBL" id="KAB7517319.1"/>
    </source>
</evidence>
<dbReference type="EC" id="3.1.26.5" evidence="8"/>
<dbReference type="Proteomes" id="UP000326207">
    <property type="component" value="Unassembled WGS sequence"/>
</dbReference>
<dbReference type="Pfam" id="PF04032">
    <property type="entry name" value="Rpr2"/>
    <property type="match status" value="1"/>
</dbReference>
<comment type="cofactor">
    <cofactor evidence="8">
        <name>Zn(2+)</name>
        <dbReference type="ChEBI" id="CHEBI:29105"/>
    </cofactor>
    <text evidence="8">Binds 1 zinc ion per subunit.</text>
</comment>
<evidence type="ECO:0000256" key="7">
    <source>
        <dbReference type="ARBA" id="ARBA00022833"/>
    </source>
</evidence>
<keyword evidence="2 8" id="KW-0819">tRNA processing</keyword>
<evidence type="ECO:0000313" key="12">
    <source>
        <dbReference type="Proteomes" id="UP000326207"/>
    </source>
</evidence>
<gene>
    <name evidence="8" type="primary">rnp4</name>
    <name evidence="9" type="ORF">DM867_10170</name>
    <name evidence="11" type="ORF">DMP03_03570</name>
    <name evidence="10" type="ORF">DP108_09915</name>
</gene>
<accession>A0A5N5UID7</accession>
<organism evidence="9 14">
    <name type="scientific">Halosegnis rubeus</name>
    <dbReference type="NCBI Taxonomy" id="2212850"/>
    <lineage>
        <taxon>Archaea</taxon>
        <taxon>Methanobacteriati</taxon>
        <taxon>Methanobacteriota</taxon>
        <taxon>Stenosarchaea group</taxon>
        <taxon>Halobacteria</taxon>
        <taxon>Halobacteriales</taxon>
        <taxon>Natronomonadaceae</taxon>
        <taxon>Halosegnis</taxon>
    </lineage>
</organism>
<comment type="function">
    <text evidence="8">Part of ribonuclease P, a protein complex that generates mature tRNA molecules by cleaving their 5'-ends.</text>
</comment>
<protein>
    <recommendedName>
        <fullName evidence="8">Ribonuclease P protein component 4</fullName>
        <shortName evidence="8">RNase P component 4</shortName>
        <ecNumber evidence="8">3.1.26.5</ecNumber>
    </recommendedName>
    <alternativeName>
        <fullName evidence="8">Rpp21</fullName>
    </alternativeName>
</protein>
<feature type="binding site" evidence="8">
    <location>
        <position position="83"/>
    </location>
    <ligand>
        <name>Zn(2+)</name>
        <dbReference type="ChEBI" id="CHEBI:29105"/>
    </ligand>
</feature>
<evidence type="ECO:0000256" key="5">
    <source>
        <dbReference type="ARBA" id="ARBA00022759"/>
    </source>
</evidence>
<evidence type="ECO:0000256" key="2">
    <source>
        <dbReference type="ARBA" id="ARBA00022694"/>
    </source>
</evidence>
<keyword evidence="6 8" id="KW-0378">Hydrolase</keyword>
<dbReference type="Proteomes" id="UP000326865">
    <property type="component" value="Unassembled WGS sequence"/>
</dbReference>
<evidence type="ECO:0000256" key="4">
    <source>
        <dbReference type="ARBA" id="ARBA00022723"/>
    </source>
</evidence>
<dbReference type="RefSeq" id="WP_152119336.1">
    <property type="nucleotide sequence ID" value="NZ_QJOW01000001.1"/>
</dbReference>
<dbReference type="GO" id="GO:0004526">
    <property type="term" value="F:ribonuclease P activity"/>
    <property type="evidence" value="ECO:0007669"/>
    <property type="project" value="UniProtKB-UniRule"/>
</dbReference>
<comment type="similarity">
    <text evidence="8">Belongs to the eukaryotic/archaeal RNase P protein component 4 family.</text>
</comment>
<dbReference type="PIRSF" id="PIRSF004878">
    <property type="entry name" value="RNase_P_4"/>
    <property type="match status" value="1"/>
</dbReference>
<dbReference type="GO" id="GO:0005737">
    <property type="term" value="C:cytoplasm"/>
    <property type="evidence" value="ECO:0007669"/>
    <property type="project" value="UniProtKB-SubCell"/>
</dbReference>
<accession>A0A5N5U435</accession>
<evidence type="ECO:0000256" key="1">
    <source>
        <dbReference type="ARBA" id="ARBA00022490"/>
    </source>
</evidence>
<comment type="subcellular location">
    <subcellularLocation>
        <location evidence="8">Cytoplasm</location>
    </subcellularLocation>
</comment>